<dbReference type="InterPro" id="IPR045257">
    <property type="entry name" value="E2/Pdx1"/>
</dbReference>
<evidence type="ECO:0000313" key="10">
    <source>
        <dbReference type="Proteomes" id="UP000239649"/>
    </source>
</evidence>
<dbReference type="OrthoDB" id="537444at2759"/>
<dbReference type="InterPro" id="IPR036625">
    <property type="entry name" value="E3-bd_dom_sf"/>
</dbReference>
<dbReference type="InterPro" id="IPR023213">
    <property type="entry name" value="CAT-like_dom_sf"/>
</dbReference>
<dbReference type="PANTHER" id="PTHR23151">
    <property type="entry name" value="DIHYDROLIPOAMIDE ACETYL/SUCCINYL-TRANSFERASE-RELATED"/>
    <property type="match status" value="1"/>
</dbReference>
<evidence type="ECO:0000256" key="3">
    <source>
        <dbReference type="ARBA" id="ARBA00022823"/>
    </source>
</evidence>
<sequence length="646" mass="65211">MTLRQRLPRVGSRLLRRLAAGEVAVAPAGVCIAAPATVRALSSVAGRALAGAALLGRGAAHNASALPQHSALLSLAAMRQFAAAADLPAHQELAMPALSPTMSQGNIVAWKKKEGDSVQPGDVLCEVETDKATIEWEAQEEGFLARILAPEGARVLPIGTTVAILVEEEGDVAAFKDYSGPSAGGAPAAAPAAPAAAAPAPGGAGGSFPPHQVLAMPSLSPTMSYGTLLAWKVKEGSEVSAGDVLCEVETDKATMEWESQDDGFVAKILLPEGSSSVEVGTPVIVIADSADAVPAFAGFTAADAGGAGGAPPSAAAEPAAPPPQAQAAAPAAAPAAPKPAAPAAAPRAAAPTPGGRVVASPYAKKLAAEAGISLAGAAGSGPGGRLVAADVQQLVSSGGAAPAGAAYAGGAPAGMGAHTDVPNSQIRKVTARRLVESKQTVPHYYLTVSARVDALQRFRQQLNETLAAGGGGKLSLNDFVIKASALALRKVPEANASWFPEYIRQYHNVDCSVAVQTPLGLMVPIVKDADRKGLAAIAAEVKELAGRAKEGKLRPEEFTGGTFTISNLGMYGVSQFAAIVNPPQACILAVGTTEPRVVPAAAGGFEEASYLTCTLSCDHRVIDGAVGAQWLQAFRGYLENPATMLL</sequence>
<feature type="compositionally biased region" description="Low complexity" evidence="6">
    <location>
        <begin position="325"/>
        <end position="335"/>
    </location>
</feature>
<organism evidence="9 10">
    <name type="scientific">Micractinium conductrix</name>
    <dbReference type="NCBI Taxonomy" id="554055"/>
    <lineage>
        <taxon>Eukaryota</taxon>
        <taxon>Viridiplantae</taxon>
        <taxon>Chlorophyta</taxon>
        <taxon>core chlorophytes</taxon>
        <taxon>Trebouxiophyceae</taxon>
        <taxon>Chlorellales</taxon>
        <taxon>Chlorellaceae</taxon>
        <taxon>Chlorella clade</taxon>
        <taxon>Micractinium</taxon>
    </lineage>
</organism>
<dbReference type="Gene3D" id="3.30.559.10">
    <property type="entry name" value="Chloramphenicol acetyltransferase-like domain"/>
    <property type="match status" value="1"/>
</dbReference>
<dbReference type="InterPro" id="IPR006257">
    <property type="entry name" value="LAT1"/>
</dbReference>
<dbReference type="SUPFAM" id="SSF52777">
    <property type="entry name" value="CoA-dependent acyltransferases"/>
    <property type="match status" value="1"/>
</dbReference>
<dbReference type="InterPro" id="IPR001078">
    <property type="entry name" value="2-oxoacid_DH_actylTfrase"/>
</dbReference>
<protein>
    <recommendedName>
        <fullName evidence="5">Acetyltransferase component of pyruvate dehydrogenase complex</fullName>
        <ecNumber evidence="5">2.3.1.12</ecNumber>
    </recommendedName>
</protein>
<dbReference type="Pfam" id="PF00364">
    <property type="entry name" value="Biotin_lipoyl"/>
    <property type="match status" value="2"/>
</dbReference>
<feature type="compositionally biased region" description="Low complexity" evidence="6">
    <location>
        <begin position="183"/>
        <end position="201"/>
    </location>
</feature>
<evidence type="ECO:0000256" key="5">
    <source>
        <dbReference type="RuleBase" id="RU361137"/>
    </source>
</evidence>
<dbReference type="SUPFAM" id="SSF51230">
    <property type="entry name" value="Single hybrid motif"/>
    <property type="match status" value="2"/>
</dbReference>
<dbReference type="Proteomes" id="UP000239649">
    <property type="component" value="Unassembled WGS sequence"/>
</dbReference>
<feature type="compositionally biased region" description="Low complexity" evidence="6">
    <location>
        <begin position="307"/>
        <end position="318"/>
    </location>
</feature>
<evidence type="ECO:0000313" key="9">
    <source>
        <dbReference type="EMBL" id="PSC68851.1"/>
    </source>
</evidence>
<keyword evidence="4 5" id="KW-0012">Acyltransferase</keyword>
<dbReference type="Pfam" id="PF02817">
    <property type="entry name" value="E3_binding"/>
    <property type="match status" value="1"/>
</dbReference>
<dbReference type="Gene3D" id="4.10.320.10">
    <property type="entry name" value="E3-binding domain"/>
    <property type="match status" value="1"/>
</dbReference>
<dbReference type="FunFam" id="3.30.559.10:FF:000003">
    <property type="entry name" value="Acetyltransferase component of pyruvate dehydrogenase complex"/>
    <property type="match status" value="1"/>
</dbReference>
<gene>
    <name evidence="9" type="ORF">C2E20_7611</name>
</gene>
<evidence type="ECO:0000256" key="6">
    <source>
        <dbReference type="SAM" id="MobiDB-lite"/>
    </source>
</evidence>
<feature type="region of interest" description="Disordered" evidence="6">
    <location>
        <begin position="183"/>
        <end position="203"/>
    </location>
</feature>
<dbReference type="Pfam" id="PF00198">
    <property type="entry name" value="2-oxoacid_dh"/>
    <property type="match status" value="1"/>
</dbReference>
<name>A0A2P6V438_9CHLO</name>
<comment type="cofactor">
    <cofactor evidence="5">
        <name>(R)-lipoate</name>
        <dbReference type="ChEBI" id="CHEBI:83088"/>
    </cofactor>
    <text evidence="5">Binds 2 lipoyl cofactors covalently.</text>
</comment>
<evidence type="ECO:0000259" key="7">
    <source>
        <dbReference type="PROSITE" id="PS50968"/>
    </source>
</evidence>
<keyword evidence="2 5" id="KW-0808">Transferase</keyword>
<dbReference type="EMBL" id="LHPF02000032">
    <property type="protein sequence ID" value="PSC68851.1"/>
    <property type="molecule type" value="Genomic_DNA"/>
</dbReference>
<feature type="compositionally biased region" description="Low complexity" evidence="6">
    <location>
        <begin position="341"/>
        <end position="355"/>
    </location>
</feature>
<dbReference type="STRING" id="554055.A0A2P6V438"/>
<comment type="catalytic activity">
    <reaction evidence="5">
        <text>N(6)-[(R)-dihydrolipoyl]-L-lysyl-[protein] + acetyl-CoA = N(6)-[(R)-S(8)-acetyldihydrolipoyl]-L-lysyl-[protein] + CoA</text>
        <dbReference type="Rhea" id="RHEA:17017"/>
        <dbReference type="Rhea" id="RHEA-COMP:10475"/>
        <dbReference type="Rhea" id="RHEA-COMP:10478"/>
        <dbReference type="ChEBI" id="CHEBI:57287"/>
        <dbReference type="ChEBI" id="CHEBI:57288"/>
        <dbReference type="ChEBI" id="CHEBI:83100"/>
        <dbReference type="ChEBI" id="CHEBI:83111"/>
        <dbReference type="EC" id="2.3.1.12"/>
    </reaction>
</comment>
<feature type="domain" description="Peripheral subunit-binding (PSBD)" evidence="8">
    <location>
        <begin position="358"/>
        <end position="395"/>
    </location>
</feature>
<dbReference type="GO" id="GO:0006086">
    <property type="term" value="P:pyruvate decarboxylation to acetyl-CoA"/>
    <property type="evidence" value="ECO:0007669"/>
    <property type="project" value="InterPro"/>
</dbReference>
<dbReference type="AlphaFoldDB" id="A0A2P6V438"/>
<keyword evidence="9" id="KW-0670">Pyruvate</keyword>
<comment type="function">
    <text evidence="5">The pyruvate dehydrogenase complex catalyzes the overall conversion of pyruvate to acetyl-CoA and CO(2).</text>
</comment>
<feature type="domain" description="Lipoyl-binding" evidence="7">
    <location>
        <begin position="90"/>
        <end position="166"/>
    </location>
</feature>
<evidence type="ECO:0000256" key="4">
    <source>
        <dbReference type="ARBA" id="ARBA00023315"/>
    </source>
</evidence>
<evidence type="ECO:0000256" key="1">
    <source>
        <dbReference type="ARBA" id="ARBA00007317"/>
    </source>
</evidence>
<dbReference type="FunFam" id="2.40.50.100:FF:000010">
    <property type="entry name" value="Acetyltransferase component of pyruvate dehydrogenase complex"/>
    <property type="match status" value="2"/>
</dbReference>
<evidence type="ECO:0000259" key="8">
    <source>
        <dbReference type="PROSITE" id="PS51826"/>
    </source>
</evidence>
<dbReference type="Gene3D" id="2.40.50.100">
    <property type="match status" value="2"/>
</dbReference>
<dbReference type="PROSITE" id="PS50968">
    <property type="entry name" value="BIOTINYL_LIPOYL"/>
    <property type="match status" value="2"/>
</dbReference>
<dbReference type="NCBIfam" id="TIGR01349">
    <property type="entry name" value="PDHac_trf_mito"/>
    <property type="match status" value="1"/>
</dbReference>
<dbReference type="SUPFAM" id="SSF47005">
    <property type="entry name" value="Peripheral subunit-binding domain of 2-oxo acid dehydrogenase complex"/>
    <property type="match status" value="1"/>
</dbReference>
<reference evidence="9 10" key="1">
    <citation type="journal article" date="2018" name="Plant J.">
        <title>Genome sequences of Chlorella sorokiniana UTEX 1602 and Micractinium conductrix SAG 241.80: implications to maltose excretion by a green alga.</title>
        <authorList>
            <person name="Arriola M.B."/>
            <person name="Velmurugan N."/>
            <person name="Zhang Y."/>
            <person name="Plunkett M.H."/>
            <person name="Hondzo H."/>
            <person name="Barney B.M."/>
        </authorList>
    </citation>
    <scope>NUCLEOTIDE SEQUENCE [LARGE SCALE GENOMIC DNA]</scope>
    <source>
        <strain evidence="9 10">SAG 241.80</strain>
    </source>
</reference>
<dbReference type="CDD" id="cd06849">
    <property type="entry name" value="lipoyl_domain"/>
    <property type="match status" value="2"/>
</dbReference>
<keyword evidence="10" id="KW-1185">Reference proteome</keyword>
<dbReference type="PROSITE" id="PS51826">
    <property type="entry name" value="PSBD"/>
    <property type="match status" value="1"/>
</dbReference>
<evidence type="ECO:0000256" key="2">
    <source>
        <dbReference type="ARBA" id="ARBA00022679"/>
    </source>
</evidence>
<dbReference type="EC" id="2.3.1.12" evidence="5"/>
<dbReference type="PANTHER" id="PTHR23151:SF90">
    <property type="entry name" value="DIHYDROLIPOYLLYSINE-RESIDUE ACETYLTRANSFERASE COMPONENT OF PYRUVATE DEHYDROGENASE COMPLEX, MITOCHONDRIAL-RELATED"/>
    <property type="match status" value="1"/>
</dbReference>
<dbReference type="GO" id="GO:0004742">
    <property type="term" value="F:dihydrolipoyllysine-residue acetyltransferase activity"/>
    <property type="evidence" value="ECO:0007669"/>
    <property type="project" value="UniProtKB-UniRule"/>
</dbReference>
<feature type="region of interest" description="Disordered" evidence="6">
    <location>
        <begin position="307"/>
        <end position="356"/>
    </location>
</feature>
<comment type="subcellular location">
    <subcellularLocation>
        <location evidence="5">Mitochondrion</location>
    </subcellularLocation>
</comment>
<dbReference type="GO" id="GO:0045254">
    <property type="term" value="C:pyruvate dehydrogenase complex"/>
    <property type="evidence" value="ECO:0007669"/>
    <property type="project" value="UniProtKB-UniRule"/>
</dbReference>
<accession>A0A2P6V438</accession>
<keyword evidence="3 5" id="KW-0450">Lipoyl</keyword>
<proteinExistence type="inferred from homology"/>
<dbReference type="InterPro" id="IPR000089">
    <property type="entry name" value="Biotin_lipoyl"/>
</dbReference>
<dbReference type="GO" id="GO:0005739">
    <property type="term" value="C:mitochondrion"/>
    <property type="evidence" value="ECO:0007669"/>
    <property type="project" value="UniProtKB-SubCell"/>
</dbReference>
<comment type="similarity">
    <text evidence="1 5">Belongs to the 2-oxoacid dehydrogenase family.</text>
</comment>
<dbReference type="InterPro" id="IPR004167">
    <property type="entry name" value="PSBD"/>
</dbReference>
<dbReference type="InterPro" id="IPR011053">
    <property type="entry name" value="Single_hybrid_motif"/>
</dbReference>
<comment type="caution">
    <text evidence="9">The sequence shown here is derived from an EMBL/GenBank/DDBJ whole genome shotgun (WGS) entry which is preliminary data.</text>
</comment>
<feature type="domain" description="Lipoyl-binding" evidence="7">
    <location>
        <begin position="211"/>
        <end position="287"/>
    </location>
</feature>